<feature type="chain" id="PRO_5012429688" evidence="1">
    <location>
        <begin position="16"/>
        <end position="321"/>
    </location>
</feature>
<protein>
    <submittedName>
        <fullName evidence="2">Uncharacterized protein</fullName>
    </submittedName>
</protein>
<evidence type="ECO:0000256" key="1">
    <source>
        <dbReference type="SAM" id="SignalP"/>
    </source>
</evidence>
<evidence type="ECO:0000313" key="2">
    <source>
        <dbReference type="EMBL" id="KEQ11759.1"/>
    </source>
</evidence>
<keyword evidence="3" id="KW-1185">Reference proteome</keyword>
<sequence length="321" mass="35371">MCATALLATSMVSLASEPESLAISSPLVSQTPAMTGGALYQRAFCGDNPCVDLTIKGHTFTFLINTGEYYTVAESEVINLLSSEPNEVDVKDFEGRPVQLSFYKPATMRLGGTKPLRSSYPIASKGLGGYKENYGISGILGARDLMGLIWDIDYENQTLSVWRTFNESKESFPVRSAIQGVGVASKPLPSTQVTLAGHTFILELELLEPEDIQINHNFIDILQKASAIEIKGSRVLGRFFENGYKNGALYTMSEGKQDTTLGGHNYHNIFTVSAGYDQHIGRGFFSRQKRVIMDLKSNQLWMVPNPIYHNCLAESEDNDTD</sequence>
<dbReference type="EMBL" id="JOKH01000013">
    <property type="protein sequence ID" value="KEQ11759.1"/>
    <property type="molecule type" value="Genomic_DNA"/>
</dbReference>
<dbReference type="Proteomes" id="UP000028073">
    <property type="component" value="Unassembled WGS sequence"/>
</dbReference>
<feature type="signal peptide" evidence="1">
    <location>
        <begin position="1"/>
        <end position="15"/>
    </location>
</feature>
<accession>A0A081MZY6</accession>
<name>A0A081MZY6_9GAMM</name>
<proteinExistence type="predicted"/>
<reference evidence="2 3" key="1">
    <citation type="submission" date="2014-06" db="EMBL/GenBank/DDBJ databases">
        <title>Whole Genome Sequences of Three Symbiotic Endozoicomonas Bacteria.</title>
        <authorList>
            <person name="Neave M.J."/>
            <person name="Apprill A."/>
            <person name="Voolstra C.R."/>
        </authorList>
    </citation>
    <scope>NUCLEOTIDE SEQUENCE [LARGE SCALE GENOMIC DNA]</scope>
    <source>
        <strain evidence="2 3">DSM 25634</strain>
    </source>
</reference>
<organism evidence="2 3">
    <name type="scientific">Endozoicomonas numazuensis</name>
    <dbReference type="NCBI Taxonomy" id="1137799"/>
    <lineage>
        <taxon>Bacteria</taxon>
        <taxon>Pseudomonadati</taxon>
        <taxon>Pseudomonadota</taxon>
        <taxon>Gammaproteobacteria</taxon>
        <taxon>Oceanospirillales</taxon>
        <taxon>Endozoicomonadaceae</taxon>
        <taxon>Endozoicomonas</taxon>
    </lineage>
</organism>
<evidence type="ECO:0000313" key="3">
    <source>
        <dbReference type="Proteomes" id="UP000028073"/>
    </source>
</evidence>
<comment type="caution">
    <text evidence="2">The sequence shown here is derived from an EMBL/GenBank/DDBJ whole genome shotgun (WGS) entry which is preliminary data.</text>
</comment>
<dbReference type="AlphaFoldDB" id="A0A081MZY6"/>
<keyword evidence="1" id="KW-0732">Signal</keyword>
<gene>
    <name evidence="2" type="ORF">GZ78_28680</name>
</gene>